<dbReference type="InterPro" id="IPR001343">
    <property type="entry name" value="Hemolysn_Ca-bd"/>
</dbReference>
<evidence type="ECO:0000256" key="5">
    <source>
        <dbReference type="ARBA" id="ARBA00023026"/>
    </source>
</evidence>
<dbReference type="InterPro" id="IPR003995">
    <property type="entry name" value="RTX_toxin_determinant-A"/>
</dbReference>
<evidence type="ECO:0000256" key="6">
    <source>
        <dbReference type="ARBA" id="ARBA00023136"/>
    </source>
</evidence>
<dbReference type="Gene3D" id="2.130.10.130">
    <property type="entry name" value="Integrin alpha, N-terminal"/>
    <property type="match status" value="2"/>
</dbReference>
<dbReference type="OrthoDB" id="8570739at2"/>
<dbReference type="SUPFAM" id="SSF69318">
    <property type="entry name" value="Integrin alpha N-terminal domain"/>
    <property type="match status" value="1"/>
</dbReference>
<evidence type="ECO:0000259" key="7">
    <source>
        <dbReference type="Pfam" id="PF14252"/>
    </source>
</evidence>
<dbReference type="Proteomes" id="UP000247555">
    <property type="component" value="Unassembled WGS sequence"/>
</dbReference>
<dbReference type="GO" id="GO:0090729">
    <property type="term" value="F:toxin activity"/>
    <property type="evidence" value="ECO:0007669"/>
    <property type="project" value="UniProtKB-KW"/>
</dbReference>
<keyword evidence="4" id="KW-0677">Repeat</keyword>
<keyword evidence="9" id="KW-1185">Reference proteome</keyword>
<dbReference type="InterPro" id="IPR011049">
    <property type="entry name" value="Serralysin-like_metalloprot_C"/>
</dbReference>
<dbReference type="PROSITE" id="PS00330">
    <property type="entry name" value="HEMOLYSIN_CALCIUM"/>
    <property type="match status" value="4"/>
</dbReference>
<feature type="domain" description="DUF4347" evidence="7">
    <location>
        <begin position="8"/>
        <end position="136"/>
    </location>
</feature>
<dbReference type="SUPFAM" id="SSF51120">
    <property type="entry name" value="beta-Roll"/>
    <property type="match status" value="4"/>
</dbReference>
<organism evidence="8 9">
    <name type="scientific">Rivihabitans pingtungensis</name>
    <dbReference type="NCBI Taxonomy" id="1054498"/>
    <lineage>
        <taxon>Bacteria</taxon>
        <taxon>Pseudomonadati</taxon>
        <taxon>Pseudomonadota</taxon>
        <taxon>Betaproteobacteria</taxon>
        <taxon>Neisseriales</taxon>
        <taxon>Aquaspirillaceae</taxon>
        <taxon>Rivihabitans</taxon>
    </lineage>
</organism>
<keyword evidence="5" id="KW-0843">Virulence</keyword>
<dbReference type="PANTHER" id="PTHR45460">
    <property type="entry name" value="SIMILAR TO CYSTEINE PROTEINASE"/>
    <property type="match status" value="1"/>
</dbReference>
<sequence>MPLTQQNILIADGTLTDLNVLLADLPTRMQVVRVTSAVQALTAFWQALATPGLRQLHVLAHGEPGAVAFAGQRLTAADFVRRFDGAAQRDLDLAFWSCRTGEGEAGKAFVHALAQATGARVAASERLIGNGYWALTPAIVPPFAIKAREAYEHTLPTQPSFISPAFYQDAERGEAAQSVNLGDLNEDGLVDIQAASRDMYGAENLTSTLLNDGGGTGTFTAVFNLPGAANGVSQHTRLADMNSDGHLDFVAMTTMPSKDLVISWGAGTGQYTAYAKPLNGVANLLAWDDFTVADVNGDGKMDLVLAGESNGQTTISVLTGTGNGAFASTPTSLAIETAGVNVVQHIEAADLNQDGYADLVTTRSDGRTSVSFGSANGLTLSQIYPSSSFNNTDGDALALADVNHDGKLDMISAIDSIQTVTVRLNQGNGTFGAATFNALNGLGMVTSLAVGDVNQDGNQDIVVATDMGSPQVLLNTGTGTFSTPVNLPGAVTGSVDVALGDVNQDGKLDVVTALMSGEVGVWLNSTTASDTTAPTFASASVNGATVVLTLNDANALDASATAPLSAYSVKVNGVAAALTGSPVVNASAKTITLTLATAVLPAQTVSVSYTDPSSSNDVNAVQDITGNDASSISNFAVSNQTTSGVYTLGVTQANYTASGSYNLDIIGNALNNSIAGNSGANLIDGGNGNDVLNGGNGNDTLLGGAGKDTLTGGLGVDSLAGGADNDIYYVDNSDDVISEDVTGGVDIVYASASYVLSANVEGLNLQGSANLSGTGNALANTMNGNTGDNMLTGLDGNDVLDGKQGADTLVGGQGSDTYYLDNAGDQIIELAGEGVDVVFTSVSYTMADNVENMRATAIGLTLVGNALNNLIYGSTGQDALIDGGAGNDIIYSQGNDMGATEIVHGGAGNDTIYVNGFTASGNYGSYVYGDDGNDTLDASVGDVQSGLYGGTGNDTYIINNLNNAVIEDSNAGIDTVKSSVTFSLQYGEFLVPNYGSLSTVSDDVENLTLTGTGNINGLGNALANYILGNTGSNLLQGRDGNDQLIGQGGDDTLEGGAGNDVLAPVTHTSSTGAPRVLTGQITLTGGAGSDVFWMTQGYVGDHSSGANTLNITDFVHGADKIKLTLGASVTLPTSVTTLTPGTGATLSSLLNQASSSATAATTPKVTVFSFSGDTYLVLDQSNATTFASGDLAIKLTGVQTVSFSDLAFVKM</sequence>
<dbReference type="Pfam" id="PF14252">
    <property type="entry name" value="DUF4347"/>
    <property type="match status" value="1"/>
</dbReference>
<dbReference type="Pfam" id="PF00353">
    <property type="entry name" value="HemolysinCabind"/>
    <property type="match status" value="7"/>
</dbReference>
<evidence type="ECO:0000256" key="2">
    <source>
        <dbReference type="ARBA" id="ARBA00022656"/>
    </source>
</evidence>
<dbReference type="RefSeq" id="WP_110391552.1">
    <property type="nucleotide sequence ID" value="NZ_QJKI01000020.1"/>
</dbReference>
<protein>
    <submittedName>
        <fullName evidence="8">Ca2+-binding RTX toxin-like protein</fullName>
    </submittedName>
</protein>
<dbReference type="EMBL" id="QJKI01000020">
    <property type="protein sequence ID" value="PXX76944.1"/>
    <property type="molecule type" value="Genomic_DNA"/>
</dbReference>
<dbReference type="GO" id="GO:0016020">
    <property type="term" value="C:membrane"/>
    <property type="evidence" value="ECO:0007669"/>
    <property type="project" value="UniProtKB-SubCell"/>
</dbReference>
<dbReference type="Pfam" id="PF13517">
    <property type="entry name" value="FG-GAP_3"/>
    <property type="match status" value="3"/>
</dbReference>
<reference evidence="8 9" key="1">
    <citation type="submission" date="2018-05" db="EMBL/GenBank/DDBJ databases">
        <title>Genomic Encyclopedia of Type Strains, Phase IV (KMG-IV): sequencing the most valuable type-strain genomes for metagenomic binning, comparative biology and taxonomic classification.</title>
        <authorList>
            <person name="Goeker M."/>
        </authorList>
    </citation>
    <scope>NUCLEOTIDE SEQUENCE [LARGE SCALE GENOMIC DNA]</scope>
    <source>
        <strain evidence="8 9">DSM 29661</strain>
    </source>
</reference>
<proteinExistence type="predicted"/>
<dbReference type="Gene3D" id="2.150.10.10">
    <property type="entry name" value="Serralysin-like metalloprotease, C-terminal"/>
    <property type="match status" value="5"/>
</dbReference>
<dbReference type="InterPro" id="IPR028994">
    <property type="entry name" value="Integrin_alpha_N"/>
</dbReference>
<keyword evidence="6" id="KW-0472">Membrane</keyword>
<dbReference type="PRINTS" id="PR00313">
    <property type="entry name" value="CABNDNGRPT"/>
</dbReference>
<evidence type="ECO:0000313" key="8">
    <source>
        <dbReference type="EMBL" id="PXX76944.1"/>
    </source>
</evidence>
<dbReference type="PRINTS" id="PR01488">
    <property type="entry name" value="RTXTOXINA"/>
</dbReference>
<name>A0A318KFM4_9NEIS</name>
<evidence type="ECO:0000256" key="4">
    <source>
        <dbReference type="ARBA" id="ARBA00022737"/>
    </source>
</evidence>
<dbReference type="Pfam" id="PF13753">
    <property type="entry name" value="SWM_repeat"/>
    <property type="match status" value="1"/>
</dbReference>
<dbReference type="GO" id="GO:0005509">
    <property type="term" value="F:calcium ion binding"/>
    <property type="evidence" value="ECO:0007669"/>
    <property type="project" value="InterPro"/>
</dbReference>
<evidence type="ECO:0000256" key="1">
    <source>
        <dbReference type="ARBA" id="ARBA00004370"/>
    </source>
</evidence>
<accession>A0A318KFM4</accession>
<dbReference type="AlphaFoldDB" id="A0A318KFM4"/>
<keyword evidence="2" id="KW-0800">Toxin</keyword>
<dbReference type="GO" id="GO:0005576">
    <property type="term" value="C:extracellular region"/>
    <property type="evidence" value="ECO:0007669"/>
    <property type="project" value="InterPro"/>
</dbReference>
<dbReference type="InterPro" id="IPR018511">
    <property type="entry name" value="Hemolysin-typ_Ca-bd_CS"/>
</dbReference>
<gene>
    <name evidence="8" type="ORF">DFR34_1203</name>
</gene>
<keyword evidence="3" id="KW-0732">Signal</keyword>
<dbReference type="PANTHER" id="PTHR45460:SF2">
    <property type="entry name" value="ALPHA 1,3 GLUCANASE, GH71 FAMILY (EUROFUNG)"/>
    <property type="match status" value="1"/>
</dbReference>
<comment type="subcellular location">
    <subcellularLocation>
        <location evidence="1">Membrane</location>
    </subcellularLocation>
</comment>
<dbReference type="InterPro" id="IPR025592">
    <property type="entry name" value="DUF4347"/>
</dbReference>
<dbReference type="InterPro" id="IPR028059">
    <property type="entry name" value="SWM_rpt"/>
</dbReference>
<comment type="caution">
    <text evidence="8">The sequence shown here is derived from an EMBL/GenBank/DDBJ whole genome shotgun (WGS) entry which is preliminary data.</text>
</comment>
<evidence type="ECO:0000256" key="3">
    <source>
        <dbReference type="ARBA" id="ARBA00022729"/>
    </source>
</evidence>
<evidence type="ECO:0000313" key="9">
    <source>
        <dbReference type="Proteomes" id="UP000247555"/>
    </source>
</evidence>
<dbReference type="InterPro" id="IPR013517">
    <property type="entry name" value="FG-GAP"/>
</dbReference>